<comment type="caution">
    <text evidence="12">The sequence shown here is derived from an EMBL/GenBank/DDBJ whole genome shotgun (WGS) entry which is preliminary data.</text>
</comment>
<evidence type="ECO:0000256" key="5">
    <source>
        <dbReference type="ARBA" id="ARBA00023295"/>
    </source>
</evidence>
<name>A0A8S1ABL1_ARCPL</name>
<comment type="catalytic activity">
    <reaction evidence="7">
        <text>Hydrolysis of terminal non-reducing beta-D-galactose residues in beta-D-galactosides.</text>
        <dbReference type="EC" id="3.2.1.23"/>
    </reaction>
</comment>
<dbReference type="PANTHER" id="PTHR23421">
    <property type="entry name" value="BETA-GALACTOSIDASE RELATED"/>
    <property type="match status" value="1"/>
</dbReference>
<dbReference type="PRINTS" id="PR00742">
    <property type="entry name" value="GLHYDRLASE35"/>
</dbReference>
<dbReference type="AlphaFoldDB" id="A0A8S1ABL1"/>
<dbReference type="InterPro" id="IPR019801">
    <property type="entry name" value="Glyco_hydro_35_CS"/>
</dbReference>
<dbReference type="Gene3D" id="2.60.120.260">
    <property type="entry name" value="Galactose-binding domain-like"/>
    <property type="match status" value="2"/>
</dbReference>
<feature type="domain" description="Glycoside hydrolase 35 catalytic" evidence="9">
    <location>
        <begin position="93"/>
        <end position="411"/>
    </location>
</feature>
<dbReference type="InterPro" id="IPR001944">
    <property type="entry name" value="Glycoside_Hdrlase_35"/>
</dbReference>
<dbReference type="GO" id="GO:0005975">
    <property type="term" value="P:carbohydrate metabolic process"/>
    <property type="evidence" value="ECO:0007669"/>
    <property type="project" value="InterPro"/>
</dbReference>
<dbReference type="PIRSF" id="PIRSF006336">
    <property type="entry name" value="B-gal"/>
    <property type="match status" value="1"/>
</dbReference>
<feature type="domain" description="Beta-galactosidase galactose-binding" evidence="11">
    <location>
        <begin position="589"/>
        <end position="650"/>
    </location>
</feature>
<evidence type="ECO:0000256" key="6">
    <source>
        <dbReference type="PIRSR" id="PIRSR006336-1"/>
    </source>
</evidence>
<dbReference type="Proteomes" id="UP000494256">
    <property type="component" value="Unassembled WGS sequence"/>
</dbReference>
<organism evidence="12 13">
    <name type="scientific">Arctia plantaginis</name>
    <name type="common">Wood tiger moth</name>
    <name type="synonym">Phalaena plantaginis</name>
    <dbReference type="NCBI Taxonomy" id="874455"/>
    <lineage>
        <taxon>Eukaryota</taxon>
        <taxon>Metazoa</taxon>
        <taxon>Ecdysozoa</taxon>
        <taxon>Arthropoda</taxon>
        <taxon>Hexapoda</taxon>
        <taxon>Insecta</taxon>
        <taxon>Pterygota</taxon>
        <taxon>Neoptera</taxon>
        <taxon>Endopterygota</taxon>
        <taxon>Lepidoptera</taxon>
        <taxon>Glossata</taxon>
        <taxon>Ditrysia</taxon>
        <taxon>Noctuoidea</taxon>
        <taxon>Erebidae</taxon>
        <taxon>Arctiinae</taxon>
        <taxon>Arctia</taxon>
    </lineage>
</organism>
<comment type="similarity">
    <text evidence="1 8">Belongs to the glycosyl hydrolase 35 family.</text>
</comment>
<dbReference type="InterPro" id="IPR017853">
    <property type="entry name" value="GH"/>
</dbReference>
<dbReference type="GO" id="GO:0004565">
    <property type="term" value="F:beta-galactosidase activity"/>
    <property type="evidence" value="ECO:0007669"/>
    <property type="project" value="UniProtKB-EC"/>
</dbReference>
<feature type="domain" description="Beta-galactosidase 1-like first all-beta" evidence="10">
    <location>
        <begin position="464"/>
        <end position="571"/>
    </location>
</feature>
<dbReference type="SUPFAM" id="SSF51445">
    <property type="entry name" value="(Trans)glycosidases"/>
    <property type="match status" value="1"/>
</dbReference>
<dbReference type="FunFam" id="3.20.20.80:FF:000017">
    <property type="entry name" value="Beta-galactosidase"/>
    <property type="match status" value="1"/>
</dbReference>
<evidence type="ECO:0000256" key="8">
    <source>
        <dbReference type="RuleBase" id="RU003679"/>
    </source>
</evidence>
<evidence type="ECO:0000259" key="10">
    <source>
        <dbReference type="Pfam" id="PF21317"/>
    </source>
</evidence>
<protein>
    <recommendedName>
        <fullName evidence="7">Beta-galactosidase</fullName>
        <ecNumber evidence="7">3.2.1.23</ecNumber>
    </recommendedName>
</protein>
<evidence type="ECO:0000256" key="3">
    <source>
        <dbReference type="ARBA" id="ARBA00022801"/>
    </source>
</evidence>
<keyword evidence="5 7" id="KW-0326">Glycosidase</keyword>
<evidence type="ECO:0000256" key="2">
    <source>
        <dbReference type="ARBA" id="ARBA00022729"/>
    </source>
</evidence>
<gene>
    <name evidence="12" type="ORF">APLA_LOCUS9808</name>
</gene>
<dbReference type="InterPro" id="IPR026283">
    <property type="entry name" value="B-gal_1-like"/>
</dbReference>
<feature type="active site" description="Nucleophile" evidence="6">
    <location>
        <position position="321"/>
    </location>
</feature>
<evidence type="ECO:0000313" key="12">
    <source>
        <dbReference type="EMBL" id="CAB3242112.1"/>
    </source>
</evidence>
<dbReference type="Pfam" id="PF21317">
    <property type="entry name" value="BetaGal_ABD_1"/>
    <property type="match status" value="1"/>
</dbReference>
<dbReference type="OrthoDB" id="1918237at2759"/>
<dbReference type="InterPro" id="IPR008979">
    <property type="entry name" value="Galactose-bd-like_sf"/>
</dbReference>
<reference evidence="12 13" key="1">
    <citation type="submission" date="2020-04" db="EMBL/GenBank/DDBJ databases">
        <authorList>
            <person name="Wallbank WR R."/>
            <person name="Pardo Diaz C."/>
            <person name="Kozak K."/>
            <person name="Martin S."/>
            <person name="Jiggins C."/>
            <person name="Moest M."/>
            <person name="Warren A I."/>
            <person name="Byers J.R.P. K."/>
            <person name="Montejo-Kovacevich G."/>
            <person name="Yen C E."/>
        </authorList>
    </citation>
    <scope>NUCLEOTIDE SEQUENCE [LARGE SCALE GENOMIC DNA]</scope>
</reference>
<dbReference type="PROSITE" id="PS01182">
    <property type="entry name" value="GLYCOSYL_HYDROL_F35"/>
    <property type="match status" value="1"/>
</dbReference>
<dbReference type="EMBL" id="CADEBD010000312">
    <property type="protein sequence ID" value="CAB3242112.1"/>
    <property type="molecule type" value="Genomic_DNA"/>
</dbReference>
<keyword evidence="3 7" id="KW-0378">Hydrolase</keyword>
<evidence type="ECO:0000256" key="7">
    <source>
        <dbReference type="RuleBase" id="RU000675"/>
    </source>
</evidence>
<keyword evidence="4" id="KW-0325">Glycoprotein</keyword>
<evidence type="ECO:0000259" key="11">
    <source>
        <dbReference type="Pfam" id="PF21467"/>
    </source>
</evidence>
<dbReference type="InterPro" id="IPR048913">
    <property type="entry name" value="BetaGal_gal-bd"/>
</dbReference>
<dbReference type="Pfam" id="PF01301">
    <property type="entry name" value="Glyco_hydro_35"/>
    <property type="match status" value="1"/>
</dbReference>
<accession>A0A8S1ABL1</accession>
<dbReference type="EC" id="3.2.1.23" evidence="7"/>
<evidence type="ECO:0000256" key="4">
    <source>
        <dbReference type="ARBA" id="ARBA00023180"/>
    </source>
</evidence>
<dbReference type="Gene3D" id="3.20.20.80">
    <property type="entry name" value="Glycosidases"/>
    <property type="match status" value="1"/>
</dbReference>
<sequence length="686" mass="77405">MNNKITNILLIGDLSTYIAIRRTKMASQWRVFVIVSLWTVVNNPSLGTEASQDFIPTVIQVPYRSNERYSEPVHKKRSHVTEGSHNISIVGDEFVLDGKPLRIVSGCLHYFRLPAAYWRDRLRKLKAAGLNSVATYVEWSFHEPEERQYTFEGDHDIVKYIQTAAEEGLHVILRVGPYICAERDLGGLPYWLLGKYPNIRLRTTDKNYQDEAKIWIDKLFSKVSPLLYGNGGPIILVQVENEYGSYGKDMTYKIQVRDMLHEHVGDKAILFTTDGAPRSMFTAGAIPNTLTTIDFNAGANVKNAFDTLRRFMNHGPMMNSEYYTGWLTHWGERFQTTSADILVRTLETMLDYGANVNFYMFFGGSNFGYTSGANYDGTYLPDLTSYDYDSPLTEAGDPTPKFFMIRDKLKKYNLVDESFSPIEPSPKGDYGPVNVTFKVSLLSEEGRASLGKKYGDVSGPTLPTFEKLRQKGGLMLYETTLMESSGLLEIHKPRDLVLVFVDGVYQGNISRMRKIYSLPITSKSGSVLSLLVENQGRINYGNQLHDFKGILSPVKYNKNIINGTWTVTGYPLEVFNLAQVSQVTAPTYPSIFEGRFSIPSSSTPLDTFIDTTGWGKGFIWVNGRNLGRYWPSVGPQVTLYIPGVWLKTGQEENHIQILELFKPADSLTMTFIDHPILNRTGSINLA</sequence>
<dbReference type="SUPFAM" id="SSF49785">
    <property type="entry name" value="Galactose-binding domain-like"/>
    <property type="match status" value="1"/>
</dbReference>
<proteinExistence type="inferred from homology"/>
<feature type="active site" description="Proton donor" evidence="6">
    <location>
        <position position="242"/>
    </location>
</feature>
<keyword evidence="2" id="KW-0732">Signal</keyword>
<dbReference type="InterPro" id="IPR048912">
    <property type="entry name" value="BetaGal1-like_ABD1"/>
</dbReference>
<evidence type="ECO:0000259" key="9">
    <source>
        <dbReference type="Pfam" id="PF01301"/>
    </source>
</evidence>
<evidence type="ECO:0000256" key="1">
    <source>
        <dbReference type="ARBA" id="ARBA00009809"/>
    </source>
</evidence>
<evidence type="ECO:0000313" key="13">
    <source>
        <dbReference type="Proteomes" id="UP000494256"/>
    </source>
</evidence>
<dbReference type="InterPro" id="IPR031330">
    <property type="entry name" value="Gly_Hdrlase_35_cat"/>
</dbReference>
<dbReference type="Pfam" id="PF21467">
    <property type="entry name" value="BetaGal_gal-bd"/>
    <property type="match status" value="1"/>
</dbReference>